<reference evidence="1 2" key="1">
    <citation type="journal article" date="2017" name="Genome Biol.">
        <title>New reference genome sequences of hot pepper reveal the massive evolution of plant disease-resistance genes by retroduplication.</title>
        <authorList>
            <person name="Kim S."/>
            <person name="Park J."/>
            <person name="Yeom S.I."/>
            <person name="Kim Y.M."/>
            <person name="Seo E."/>
            <person name="Kim K.T."/>
            <person name="Kim M.S."/>
            <person name="Lee J.M."/>
            <person name="Cheong K."/>
            <person name="Shin H.S."/>
            <person name="Kim S.B."/>
            <person name="Han K."/>
            <person name="Lee J."/>
            <person name="Park M."/>
            <person name="Lee H.A."/>
            <person name="Lee H.Y."/>
            <person name="Lee Y."/>
            <person name="Oh S."/>
            <person name="Lee J.H."/>
            <person name="Choi E."/>
            <person name="Choi E."/>
            <person name="Lee S.E."/>
            <person name="Jeon J."/>
            <person name="Kim H."/>
            <person name="Choi G."/>
            <person name="Song H."/>
            <person name="Lee J."/>
            <person name="Lee S.C."/>
            <person name="Kwon J.K."/>
            <person name="Lee H.Y."/>
            <person name="Koo N."/>
            <person name="Hong Y."/>
            <person name="Kim R.W."/>
            <person name="Kang W.H."/>
            <person name="Huh J.H."/>
            <person name="Kang B.C."/>
            <person name="Yang T.J."/>
            <person name="Lee Y.H."/>
            <person name="Bennetzen J.L."/>
            <person name="Choi D."/>
        </authorList>
    </citation>
    <scope>NUCLEOTIDE SEQUENCE [LARGE SCALE GENOMIC DNA]</scope>
    <source>
        <strain evidence="2">cv. PBC81</strain>
    </source>
</reference>
<protein>
    <submittedName>
        <fullName evidence="1">Uncharacterized protein</fullName>
    </submittedName>
</protein>
<reference evidence="2" key="2">
    <citation type="journal article" date="2017" name="J. Anim. Genet.">
        <title>Multiple reference genome sequences of hot pepper reveal the massive evolution of plant disease resistance genes by retroduplication.</title>
        <authorList>
            <person name="Kim S."/>
            <person name="Park J."/>
            <person name="Yeom S.-I."/>
            <person name="Kim Y.-M."/>
            <person name="Seo E."/>
            <person name="Kim K.-T."/>
            <person name="Kim M.-S."/>
            <person name="Lee J.M."/>
            <person name="Cheong K."/>
            <person name="Shin H.-S."/>
            <person name="Kim S.-B."/>
            <person name="Han K."/>
            <person name="Lee J."/>
            <person name="Park M."/>
            <person name="Lee H.-A."/>
            <person name="Lee H.-Y."/>
            <person name="Lee Y."/>
            <person name="Oh S."/>
            <person name="Lee J.H."/>
            <person name="Choi E."/>
            <person name="Choi E."/>
            <person name="Lee S.E."/>
            <person name="Jeon J."/>
            <person name="Kim H."/>
            <person name="Choi G."/>
            <person name="Song H."/>
            <person name="Lee J."/>
            <person name="Lee S.-C."/>
            <person name="Kwon J.-K."/>
            <person name="Lee H.-Y."/>
            <person name="Koo N."/>
            <person name="Hong Y."/>
            <person name="Kim R.W."/>
            <person name="Kang W.-H."/>
            <person name="Huh J.H."/>
            <person name="Kang B.-C."/>
            <person name="Yang T.-J."/>
            <person name="Lee Y.-H."/>
            <person name="Bennetzen J.L."/>
            <person name="Choi D."/>
        </authorList>
    </citation>
    <scope>NUCLEOTIDE SEQUENCE [LARGE SCALE GENOMIC DNA]</scope>
    <source>
        <strain evidence="2">cv. PBC81</strain>
    </source>
</reference>
<proteinExistence type="predicted"/>
<keyword evidence="2" id="KW-1185">Reference proteome</keyword>
<name>A0A2G2X777_CAPBA</name>
<dbReference type="Proteomes" id="UP000224567">
    <property type="component" value="Unassembled WGS sequence"/>
</dbReference>
<comment type="caution">
    <text evidence="1">The sequence shown here is derived from an EMBL/GenBank/DDBJ whole genome shotgun (WGS) entry which is preliminary data.</text>
</comment>
<dbReference type="EMBL" id="MLFT02000003">
    <property type="protein sequence ID" value="PHT53333.1"/>
    <property type="molecule type" value="Genomic_DNA"/>
</dbReference>
<accession>A0A2G2X777</accession>
<gene>
    <name evidence="1" type="ORF">CQW23_07795</name>
</gene>
<organism evidence="1 2">
    <name type="scientific">Capsicum baccatum</name>
    <name type="common">Peruvian pepper</name>
    <dbReference type="NCBI Taxonomy" id="33114"/>
    <lineage>
        <taxon>Eukaryota</taxon>
        <taxon>Viridiplantae</taxon>
        <taxon>Streptophyta</taxon>
        <taxon>Embryophyta</taxon>
        <taxon>Tracheophyta</taxon>
        <taxon>Spermatophyta</taxon>
        <taxon>Magnoliopsida</taxon>
        <taxon>eudicotyledons</taxon>
        <taxon>Gunneridae</taxon>
        <taxon>Pentapetalae</taxon>
        <taxon>asterids</taxon>
        <taxon>lamiids</taxon>
        <taxon>Solanales</taxon>
        <taxon>Solanaceae</taxon>
        <taxon>Solanoideae</taxon>
        <taxon>Capsiceae</taxon>
        <taxon>Capsicum</taxon>
    </lineage>
</organism>
<dbReference type="AlphaFoldDB" id="A0A2G2X777"/>
<evidence type="ECO:0000313" key="2">
    <source>
        <dbReference type="Proteomes" id="UP000224567"/>
    </source>
</evidence>
<evidence type="ECO:0000313" key="1">
    <source>
        <dbReference type="EMBL" id="PHT53333.1"/>
    </source>
</evidence>
<sequence>MILTLSGISRGELDQTAAMEVAEFNNIASDVDSDVDAGILAADRSSEQDVPPGDQQVQEKFHSELSDFEDDDASLEAPITTVSRRRLRMVIDVEEDE</sequence>